<evidence type="ECO:0000256" key="16">
    <source>
        <dbReference type="ARBA" id="ARBA00047689"/>
    </source>
</evidence>
<evidence type="ECO:0000256" key="3">
    <source>
        <dbReference type="ARBA" id="ARBA00012835"/>
    </source>
</evidence>
<dbReference type="SUPFAM" id="SSF52374">
    <property type="entry name" value="Nucleotidylyl transferase"/>
    <property type="match status" value="1"/>
</dbReference>
<dbReference type="OrthoDB" id="428822at2759"/>
<keyword evidence="7 17" id="KW-0648">Protein biosynthesis</keyword>
<dbReference type="STRING" id="8153.ENSHBUP00000005137"/>
<dbReference type="InterPro" id="IPR033910">
    <property type="entry name" value="GluRS_core"/>
</dbReference>
<dbReference type="GO" id="GO:0006424">
    <property type="term" value="P:glutamyl-tRNA aminoacylation"/>
    <property type="evidence" value="ECO:0007669"/>
    <property type="project" value="InterPro"/>
</dbReference>
<evidence type="ECO:0000256" key="7">
    <source>
        <dbReference type="ARBA" id="ARBA00022917"/>
    </source>
</evidence>
<dbReference type="GeneID" id="102298900"/>
<dbReference type="SUPFAM" id="SSF48163">
    <property type="entry name" value="An anticodon-binding domain of class I aminoacyl-tRNA synthetases"/>
    <property type="match status" value="1"/>
</dbReference>
<feature type="domain" description="Glutamyl/glutaminyl-tRNA synthetase class Ib catalytic" evidence="18">
    <location>
        <begin position="51"/>
        <end position="366"/>
    </location>
</feature>
<evidence type="ECO:0000313" key="20">
    <source>
        <dbReference type="Ensembl" id="ENSHBUP00000005137.1"/>
    </source>
</evidence>
<evidence type="ECO:0000256" key="9">
    <source>
        <dbReference type="ARBA" id="ARBA00030865"/>
    </source>
</evidence>
<dbReference type="GeneTree" id="ENSGT00390000009759"/>
<comment type="subcellular location">
    <subcellularLocation>
        <location evidence="1">Mitochondrion</location>
    </subcellularLocation>
</comment>
<feature type="domain" description="Aminoacyl-tRNA synthetase class I anticodon-binding" evidence="19">
    <location>
        <begin position="399"/>
        <end position="535"/>
    </location>
</feature>
<evidence type="ECO:0000259" key="18">
    <source>
        <dbReference type="Pfam" id="PF00749"/>
    </source>
</evidence>
<dbReference type="InterPro" id="IPR001412">
    <property type="entry name" value="aa-tRNA-synth_I_CS"/>
</dbReference>
<dbReference type="RefSeq" id="XP_005938546.1">
    <property type="nucleotide sequence ID" value="XM_005938484.3"/>
</dbReference>
<dbReference type="InterPro" id="IPR020751">
    <property type="entry name" value="aa-tRNA-synth_I_codon-bd_sub2"/>
</dbReference>
<dbReference type="Gene3D" id="1.10.10.350">
    <property type="match status" value="1"/>
</dbReference>
<evidence type="ECO:0000256" key="12">
    <source>
        <dbReference type="ARBA" id="ARBA00044251"/>
    </source>
</evidence>
<dbReference type="InterPro" id="IPR008925">
    <property type="entry name" value="aa_tRNA-synth_I_cd-bd_sf"/>
</dbReference>
<evidence type="ECO:0000256" key="13">
    <source>
        <dbReference type="ARBA" id="ARBA00044313"/>
    </source>
</evidence>
<evidence type="ECO:0000256" key="4">
    <source>
        <dbReference type="ARBA" id="ARBA00022598"/>
    </source>
</evidence>
<evidence type="ECO:0000256" key="6">
    <source>
        <dbReference type="ARBA" id="ARBA00022840"/>
    </source>
</evidence>
<dbReference type="Pfam" id="PF00749">
    <property type="entry name" value="tRNA-synt_1c"/>
    <property type="match status" value="1"/>
</dbReference>
<organism evidence="20 21">
    <name type="scientific">Haplochromis burtoni</name>
    <name type="common">Burton's mouthbrooder</name>
    <name type="synonym">Chromis burtoni</name>
    <dbReference type="NCBI Taxonomy" id="8153"/>
    <lineage>
        <taxon>Eukaryota</taxon>
        <taxon>Metazoa</taxon>
        <taxon>Chordata</taxon>
        <taxon>Craniata</taxon>
        <taxon>Vertebrata</taxon>
        <taxon>Euteleostomi</taxon>
        <taxon>Actinopterygii</taxon>
        <taxon>Neopterygii</taxon>
        <taxon>Teleostei</taxon>
        <taxon>Neoteleostei</taxon>
        <taxon>Acanthomorphata</taxon>
        <taxon>Ovalentaria</taxon>
        <taxon>Cichlomorphae</taxon>
        <taxon>Cichliformes</taxon>
        <taxon>Cichlidae</taxon>
        <taxon>African cichlids</taxon>
        <taxon>Pseudocrenilabrinae</taxon>
        <taxon>Haplochromini</taxon>
        <taxon>Haplochromis</taxon>
    </lineage>
</organism>
<dbReference type="GO" id="GO:0000049">
    <property type="term" value="F:tRNA binding"/>
    <property type="evidence" value="ECO:0007669"/>
    <property type="project" value="InterPro"/>
</dbReference>
<dbReference type="InterPro" id="IPR049940">
    <property type="entry name" value="GluQ/Sye"/>
</dbReference>
<dbReference type="InterPro" id="IPR014729">
    <property type="entry name" value="Rossmann-like_a/b/a_fold"/>
</dbReference>
<evidence type="ECO:0000256" key="1">
    <source>
        <dbReference type="ARBA" id="ARBA00004173"/>
    </source>
</evidence>
<dbReference type="OMA" id="QAPRYDN"/>
<name>A0A3Q2V2T1_HAPBU</name>
<dbReference type="PROSITE" id="PS00178">
    <property type="entry name" value="AA_TRNA_LIGASE_I"/>
    <property type="match status" value="1"/>
</dbReference>
<evidence type="ECO:0000256" key="11">
    <source>
        <dbReference type="ARBA" id="ARBA00044142"/>
    </source>
</evidence>
<keyword evidence="4 17" id="KW-0436">Ligase</keyword>
<keyword evidence="5 17" id="KW-0547">Nucleotide-binding</keyword>
<keyword evidence="21" id="KW-1185">Reference proteome</keyword>
<dbReference type="GO" id="GO:0008270">
    <property type="term" value="F:zinc ion binding"/>
    <property type="evidence" value="ECO:0007669"/>
    <property type="project" value="InterPro"/>
</dbReference>
<evidence type="ECO:0000256" key="8">
    <source>
        <dbReference type="ARBA" id="ARBA00023146"/>
    </source>
</evidence>
<dbReference type="EC" id="6.1.1.17" evidence="3"/>
<proteinExistence type="inferred from homology"/>
<evidence type="ECO:0000256" key="5">
    <source>
        <dbReference type="ARBA" id="ARBA00022741"/>
    </source>
</evidence>
<dbReference type="CDD" id="cd00808">
    <property type="entry name" value="GluRS_core"/>
    <property type="match status" value="1"/>
</dbReference>
<dbReference type="AlphaFoldDB" id="A0A3Q2V2T1"/>
<dbReference type="GO" id="GO:0005524">
    <property type="term" value="F:ATP binding"/>
    <property type="evidence" value="ECO:0007669"/>
    <property type="project" value="UniProtKB-KW"/>
</dbReference>
<keyword evidence="8 17" id="KW-0030">Aminoacyl-tRNA synthetase</keyword>
<reference evidence="20" key="1">
    <citation type="submission" date="2025-08" db="UniProtKB">
        <authorList>
            <consortium name="Ensembl"/>
        </authorList>
    </citation>
    <scope>IDENTIFICATION</scope>
</reference>
<evidence type="ECO:0000256" key="14">
    <source>
        <dbReference type="ARBA" id="ARBA00047366"/>
    </source>
</evidence>
<evidence type="ECO:0000256" key="15">
    <source>
        <dbReference type="ARBA" id="ARBA00047479"/>
    </source>
</evidence>
<dbReference type="InterPro" id="IPR045462">
    <property type="entry name" value="aa-tRNA-synth_I_cd-bd"/>
</dbReference>
<dbReference type="PANTHER" id="PTHR43311">
    <property type="entry name" value="GLUTAMATE--TRNA LIGASE"/>
    <property type="match status" value="1"/>
</dbReference>
<reference evidence="20" key="2">
    <citation type="submission" date="2025-09" db="UniProtKB">
        <authorList>
            <consortium name="Ensembl"/>
        </authorList>
    </citation>
    <scope>IDENTIFICATION</scope>
</reference>
<dbReference type="Ensembl" id="ENSHBUT00000007511.1">
    <property type="protein sequence ID" value="ENSHBUP00000005137.1"/>
    <property type="gene ID" value="ENSHBUG00000006503.1"/>
</dbReference>
<protein>
    <recommendedName>
        <fullName evidence="11">Nondiscriminating glutamyl-tRNA synthetase EARS2, mitochondrial</fullName>
        <ecNumber evidence="3">6.1.1.17</ecNumber>
        <ecNumber evidence="10">6.1.1.24</ecNumber>
    </recommendedName>
    <alternativeName>
        <fullName evidence="13">Glutamate--tRNA(Gln) ligase EARS2, mitochondrial</fullName>
    </alternativeName>
    <alternativeName>
        <fullName evidence="9">Glutamyl-tRNA synthetase</fullName>
    </alternativeName>
    <alternativeName>
        <fullName evidence="12">Mitochondrial glutamyl-tRNA synthetase</fullName>
    </alternativeName>
</protein>
<dbReference type="InterPro" id="IPR000924">
    <property type="entry name" value="Glu/Gln-tRNA-synth"/>
</dbReference>
<comment type="catalytic activity">
    <reaction evidence="16">
        <text>tRNA(Gln) + L-glutamate + ATP = L-glutamyl-tRNA(Gln) + AMP + diphosphate</text>
        <dbReference type="Rhea" id="RHEA:64612"/>
        <dbReference type="Rhea" id="RHEA-COMP:9662"/>
        <dbReference type="Rhea" id="RHEA-COMP:9684"/>
        <dbReference type="ChEBI" id="CHEBI:29985"/>
        <dbReference type="ChEBI" id="CHEBI:30616"/>
        <dbReference type="ChEBI" id="CHEBI:33019"/>
        <dbReference type="ChEBI" id="CHEBI:78442"/>
        <dbReference type="ChEBI" id="CHEBI:78520"/>
        <dbReference type="ChEBI" id="CHEBI:456215"/>
    </reaction>
    <physiologicalReaction direction="left-to-right" evidence="16">
        <dbReference type="Rhea" id="RHEA:64613"/>
    </physiologicalReaction>
</comment>
<dbReference type="HAMAP" id="MF_00022">
    <property type="entry name" value="Glu_tRNA_synth_type1"/>
    <property type="match status" value="1"/>
</dbReference>
<evidence type="ECO:0000256" key="2">
    <source>
        <dbReference type="ARBA" id="ARBA00007894"/>
    </source>
</evidence>
<sequence>MSRWFKTCTRSFLHSLEVRRGFRCLTQDGNRRTELQLRAAGDRCCSTVQGEVRVRFAPSPTGFLHLGGLRTALYNYIFAKKYGGVFILRLEDTDQSRLVPGAAESIEDMLEWAGIPPDESPRRGGPTGPYLQSQRLDLYNQTARQLVDSDHAYYCFCSSQRLELLKKEALRSGQTPRYDNRCRHLRADQVQEKLAQGASYVIRFRLEEGVEPFQDLIFGWNRHEVAQVEGDPVVIKADGFPTYHLANIVDDHYMKVSHVLRGSEWLISTSKHLLMYRALGWQPPTFGHLPLLMNKDGSKLSKRQGDIFIETFKRDGVLPEALLDTTTNCGSGFNTNRMGRRIDELISEFNPSKITTHSALLDLEKLPEFNRLHLQQRIEDEQKCDLLIQDLREEIYQAFAEQIQDKDVLREDYIRRVLRLRKGHISFLKELVSPTYSYLWVRPSFSSQEVASLTGEAQHIASLVLKLIEERSEELSVDRLGKDLKAVAKQAKATKYREVMKLLRLVLSGQQQGPSVAEMMVSLGSAEIIHRFQKLLLLSNETD</sequence>
<dbReference type="FunFam" id="3.40.50.620:FF:000045">
    <property type="entry name" value="Glutamate--tRNA ligase, mitochondrial"/>
    <property type="match status" value="1"/>
</dbReference>
<dbReference type="NCBIfam" id="TIGR00464">
    <property type="entry name" value="gltX_bact"/>
    <property type="match status" value="1"/>
</dbReference>
<dbReference type="CTD" id="124454"/>
<evidence type="ECO:0000256" key="10">
    <source>
        <dbReference type="ARBA" id="ARBA00044054"/>
    </source>
</evidence>
<dbReference type="GO" id="GO:0050561">
    <property type="term" value="F:glutamate-tRNA(Gln) ligase activity"/>
    <property type="evidence" value="ECO:0007669"/>
    <property type="project" value="UniProtKB-EC"/>
</dbReference>
<dbReference type="GO" id="GO:0004818">
    <property type="term" value="F:glutamate-tRNA ligase activity"/>
    <property type="evidence" value="ECO:0007669"/>
    <property type="project" value="UniProtKB-EC"/>
</dbReference>
<dbReference type="Proteomes" id="UP000264840">
    <property type="component" value="Unplaced"/>
</dbReference>
<comment type="catalytic activity">
    <reaction evidence="14">
        <text>tRNA(Glu) + L-glutamate + ATP = L-glutamyl-tRNA(Glu) + AMP + diphosphate</text>
        <dbReference type="Rhea" id="RHEA:23540"/>
        <dbReference type="Rhea" id="RHEA-COMP:9663"/>
        <dbReference type="Rhea" id="RHEA-COMP:9680"/>
        <dbReference type="ChEBI" id="CHEBI:29985"/>
        <dbReference type="ChEBI" id="CHEBI:30616"/>
        <dbReference type="ChEBI" id="CHEBI:33019"/>
        <dbReference type="ChEBI" id="CHEBI:78442"/>
        <dbReference type="ChEBI" id="CHEBI:78520"/>
        <dbReference type="ChEBI" id="CHEBI:456215"/>
        <dbReference type="EC" id="6.1.1.17"/>
    </reaction>
    <physiologicalReaction direction="left-to-right" evidence="14">
        <dbReference type="Rhea" id="RHEA:23541"/>
    </physiologicalReaction>
</comment>
<dbReference type="PRINTS" id="PR00987">
    <property type="entry name" value="TRNASYNTHGLU"/>
</dbReference>
<comment type="similarity">
    <text evidence="2">Belongs to the class-I aminoacyl-tRNA synthetase family. Glutamate--tRNA ligase type 1 subfamily.</text>
</comment>
<dbReference type="Gene3D" id="3.40.50.620">
    <property type="entry name" value="HUPs"/>
    <property type="match status" value="1"/>
</dbReference>
<comment type="catalytic activity">
    <reaction evidence="15">
        <text>tRNA(Glx) + L-glutamate + ATP = L-glutamyl-tRNA(Glx) + AMP + diphosphate</text>
        <dbReference type="Rhea" id="RHEA:18397"/>
        <dbReference type="Rhea" id="RHEA-COMP:9713"/>
        <dbReference type="Rhea" id="RHEA-COMP:9716"/>
        <dbReference type="ChEBI" id="CHEBI:29985"/>
        <dbReference type="ChEBI" id="CHEBI:30616"/>
        <dbReference type="ChEBI" id="CHEBI:33019"/>
        <dbReference type="ChEBI" id="CHEBI:78442"/>
        <dbReference type="ChEBI" id="CHEBI:78520"/>
        <dbReference type="ChEBI" id="CHEBI:456215"/>
        <dbReference type="EC" id="6.1.1.24"/>
    </reaction>
    <physiologicalReaction direction="left-to-right" evidence="15">
        <dbReference type="Rhea" id="RHEA:18398"/>
    </physiologicalReaction>
</comment>
<accession>A0A3Q2V2T1</accession>
<dbReference type="PANTHER" id="PTHR43311:SF2">
    <property type="entry name" value="GLUTAMATE--TRNA LIGASE, MITOCHONDRIAL-RELATED"/>
    <property type="match status" value="1"/>
</dbReference>
<dbReference type="GO" id="GO:0005739">
    <property type="term" value="C:mitochondrion"/>
    <property type="evidence" value="ECO:0007669"/>
    <property type="project" value="UniProtKB-SubCell"/>
</dbReference>
<evidence type="ECO:0000313" key="21">
    <source>
        <dbReference type="Proteomes" id="UP000264840"/>
    </source>
</evidence>
<dbReference type="InterPro" id="IPR004527">
    <property type="entry name" value="Glu-tRNA-ligase_bac/mito"/>
</dbReference>
<dbReference type="InterPro" id="IPR020058">
    <property type="entry name" value="Glu/Gln-tRNA-synth_Ib_cat-dom"/>
</dbReference>
<evidence type="ECO:0000256" key="17">
    <source>
        <dbReference type="RuleBase" id="RU363037"/>
    </source>
</evidence>
<dbReference type="Pfam" id="PF19269">
    <property type="entry name" value="Anticodon_2"/>
    <property type="match status" value="1"/>
</dbReference>
<keyword evidence="6 17" id="KW-0067">ATP-binding</keyword>
<dbReference type="EC" id="6.1.1.24" evidence="10"/>
<evidence type="ECO:0000259" key="19">
    <source>
        <dbReference type="Pfam" id="PF19269"/>
    </source>
</evidence>